<gene>
    <name evidence="1" type="ORF">OCV51_10345</name>
</gene>
<comment type="caution">
    <text evidence="1">The sequence shown here is derived from an EMBL/GenBank/DDBJ whole genome shotgun (WGS) entry which is preliminary data.</text>
</comment>
<reference evidence="1 2" key="1">
    <citation type="journal article" date="2021" name="ISME Commun">
        <title>Automated analysis of genomic sequences facilitates high-throughput and comprehensive description of bacteria.</title>
        <authorList>
            <person name="Hitch T.C.A."/>
        </authorList>
    </citation>
    <scope>NUCLEOTIDE SEQUENCE [LARGE SCALE GENOMIC DNA]</scope>
    <source>
        <strain evidence="1 2">H2_18</strain>
    </source>
</reference>
<accession>A0ABT2TCM7</accession>
<keyword evidence="2" id="KW-1185">Reference proteome</keyword>
<proteinExistence type="predicted"/>
<dbReference type="RefSeq" id="WP_267304151.1">
    <property type="nucleotide sequence ID" value="NZ_JAOQJX010000015.1"/>
</dbReference>
<evidence type="ECO:0000313" key="2">
    <source>
        <dbReference type="Proteomes" id="UP001652394"/>
    </source>
</evidence>
<dbReference type="EMBL" id="JAOQJX010000015">
    <property type="protein sequence ID" value="MCU6748045.1"/>
    <property type="molecule type" value="Genomic_DNA"/>
</dbReference>
<protein>
    <submittedName>
        <fullName evidence="1">Uncharacterized protein</fullName>
    </submittedName>
</protein>
<dbReference type="Proteomes" id="UP001652394">
    <property type="component" value="Unassembled WGS sequence"/>
</dbReference>
<evidence type="ECO:0000313" key="1">
    <source>
        <dbReference type="EMBL" id="MCU6748045.1"/>
    </source>
</evidence>
<name>A0ABT2TCM7_9FIRM</name>
<organism evidence="1 2">
    <name type="scientific">Faecalicatena acetigenes</name>
    <dbReference type="NCBI Taxonomy" id="2981790"/>
    <lineage>
        <taxon>Bacteria</taxon>
        <taxon>Bacillati</taxon>
        <taxon>Bacillota</taxon>
        <taxon>Clostridia</taxon>
        <taxon>Lachnospirales</taxon>
        <taxon>Lachnospiraceae</taxon>
        <taxon>Faecalicatena</taxon>
    </lineage>
</organism>
<sequence length="144" mass="16423">MRLLEKNKQDLKYALQIGEVPIYERDENGNIVYIEVDGKKVPVETGETEIGYSNPVDFRGNIAMSGGESEAKSFGVDISEYDAVLLMEKGRIPIDETSLIWHMSEVKYADEQNTIVDKKSADYTIKRVQPSLNFTRYLLKRVVK</sequence>